<sequence length="210" mass="22944">MICEADAVGTPDARPSLTPVNPGRAAEARDAAIQLFAQRGYRGTTINDIADVMGIRGPSLYKHVTSKQAILRDIVVSTMDLLLEHQRDAIAASDDPAVQLREMTRAVVRDHVENRQRAYVCMRELASLESDARAEVQAQRDEYWHAARAVIKAGIATGVFDVRSSAVTTFCLIELASSPATWYDARSALSHAEIADQVAEMCLRLAGHRG</sequence>
<evidence type="ECO:0000256" key="2">
    <source>
        <dbReference type="PROSITE-ProRule" id="PRU00335"/>
    </source>
</evidence>
<accession>A0AAU7ATY9</accession>
<feature type="DNA-binding region" description="H-T-H motif" evidence="2">
    <location>
        <begin position="45"/>
        <end position="64"/>
    </location>
</feature>
<dbReference type="Pfam" id="PF17932">
    <property type="entry name" value="TetR_C_24"/>
    <property type="match status" value="1"/>
</dbReference>
<dbReference type="PROSITE" id="PS50977">
    <property type="entry name" value="HTH_TETR_2"/>
    <property type="match status" value="1"/>
</dbReference>
<organism evidence="4">
    <name type="scientific">Paraconexibacter sp. AEG42_29</name>
    <dbReference type="NCBI Taxonomy" id="2997339"/>
    <lineage>
        <taxon>Bacteria</taxon>
        <taxon>Bacillati</taxon>
        <taxon>Actinomycetota</taxon>
        <taxon>Thermoleophilia</taxon>
        <taxon>Solirubrobacterales</taxon>
        <taxon>Paraconexibacteraceae</taxon>
        <taxon>Paraconexibacter</taxon>
    </lineage>
</organism>
<dbReference type="PANTHER" id="PTHR30055:SF200">
    <property type="entry name" value="HTH-TYPE TRANSCRIPTIONAL REPRESSOR BDCR"/>
    <property type="match status" value="1"/>
</dbReference>
<dbReference type="AlphaFoldDB" id="A0AAU7ATY9"/>
<dbReference type="EMBL" id="CP114014">
    <property type="protein sequence ID" value="XAY05069.1"/>
    <property type="molecule type" value="Genomic_DNA"/>
</dbReference>
<evidence type="ECO:0000313" key="4">
    <source>
        <dbReference type="EMBL" id="XAY05069.1"/>
    </source>
</evidence>
<proteinExistence type="predicted"/>
<dbReference type="PANTHER" id="PTHR30055">
    <property type="entry name" value="HTH-TYPE TRANSCRIPTIONAL REGULATOR RUTR"/>
    <property type="match status" value="1"/>
</dbReference>
<name>A0AAU7ATY9_9ACTN</name>
<dbReference type="GO" id="GO:0000976">
    <property type="term" value="F:transcription cis-regulatory region binding"/>
    <property type="evidence" value="ECO:0007669"/>
    <property type="project" value="TreeGrafter"/>
</dbReference>
<evidence type="ECO:0000259" key="3">
    <source>
        <dbReference type="PROSITE" id="PS50977"/>
    </source>
</evidence>
<reference evidence="4" key="1">
    <citation type="submission" date="2022-12" db="EMBL/GenBank/DDBJ databases">
        <title>Paraconexibacter alkalitolerans sp. nov. and Baekduia alba sp. nov., isolated from soil and emended description of the genera Paraconexibacter (Chun et al., 2020) and Baekduia (An et al., 2020).</title>
        <authorList>
            <person name="Vieira S."/>
            <person name="Huber K.J."/>
            <person name="Geppert A."/>
            <person name="Wolf J."/>
            <person name="Neumann-Schaal M."/>
            <person name="Muesken M."/>
            <person name="Overmann J."/>
        </authorList>
    </citation>
    <scope>NUCLEOTIDE SEQUENCE</scope>
    <source>
        <strain evidence="4">AEG42_29</strain>
    </source>
</reference>
<dbReference type="InterPro" id="IPR001647">
    <property type="entry name" value="HTH_TetR"/>
</dbReference>
<dbReference type="InterPro" id="IPR009057">
    <property type="entry name" value="Homeodomain-like_sf"/>
</dbReference>
<keyword evidence="1 2" id="KW-0238">DNA-binding</keyword>
<feature type="domain" description="HTH tetR-type" evidence="3">
    <location>
        <begin position="22"/>
        <end position="82"/>
    </location>
</feature>
<dbReference type="Gene3D" id="1.10.10.60">
    <property type="entry name" value="Homeodomain-like"/>
    <property type="match status" value="1"/>
</dbReference>
<dbReference type="Pfam" id="PF00440">
    <property type="entry name" value="TetR_N"/>
    <property type="match status" value="1"/>
</dbReference>
<dbReference type="InterPro" id="IPR036271">
    <property type="entry name" value="Tet_transcr_reg_TetR-rel_C_sf"/>
</dbReference>
<dbReference type="SUPFAM" id="SSF46689">
    <property type="entry name" value="Homeodomain-like"/>
    <property type="match status" value="1"/>
</dbReference>
<gene>
    <name evidence="4" type="primary">kstR2_1</name>
    <name evidence="4" type="ORF">DSM112329_01912</name>
</gene>
<dbReference type="KEGG" id="parq:DSM112329_01912"/>
<dbReference type="SUPFAM" id="SSF48498">
    <property type="entry name" value="Tetracyclin repressor-like, C-terminal domain"/>
    <property type="match status" value="1"/>
</dbReference>
<dbReference type="InterPro" id="IPR041490">
    <property type="entry name" value="KstR2_TetR_C"/>
</dbReference>
<dbReference type="PRINTS" id="PR00455">
    <property type="entry name" value="HTHTETR"/>
</dbReference>
<evidence type="ECO:0000256" key="1">
    <source>
        <dbReference type="ARBA" id="ARBA00023125"/>
    </source>
</evidence>
<dbReference type="GO" id="GO:0003700">
    <property type="term" value="F:DNA-binding transcription factor activity"/>
    <property type="evidence" value="ECO:0007669"/>
    <property type="project" value="TreeGrafter"/>
</dbReference>
<dbReference type="Gene3D" id="1.10.357.10">
    <property type="entry name" value="Tetracycline Repressor, domain 2"/>
    <property type="match status" value="1"/>
</dbReference>
<dbReference type="InterPro" id="IPR050109">
    <property type="entry name" value="HTH-type_TetR-like_transc_reg"/>
</dbReference>
<protein>
    <submittedName>
        <fullName evidence="4">HTH-type transcriptional repressor KstR2</fullName>
    </submittedName>
</protein>